<protein>
    <submittedName>
        <fullName evidence="2">DUF2079 domain-containing protein</fullName>
    </submittedName>
</protein>
<evidence type="ECO:0000313" key="2">
    <source>
        <dbReference type="EMBL" id="HGT40498.1"/>
    </source>
</evidence>
<accession>A0A7C4LP09</accession>
<dbReference type="InterPro" id="IPR018650">
    <property type="entry name" value="STSV1_Orf64"/>
</dbReference>
<dbReference type="EMBL" id="DSVQ01000017">
    <property type="protein sequence ID" value="HGT40498.1"/>
    <property type="molecule type" value="Genomic_DNA"/>
</dbReference>
<feature type="transmembrane region" description="Helical" evidence="1">
    <location>
        <begin position="170"/>
        <end position="194"/>
    </location>
</feature>
<sequence>MAAKLSPATPVLHRRSELSRVVPGSCLVKETSAAVIARPPWWQVAVVMGLGCALAASVFATWLSQRSLAGVFVSAATWERMAPWLSGNASAKPGDVLPVEYHRVLAAVLVVALSAWCGGALVLARSGHHAWSSAVRWWGVRGWTWWCVLGAWEWLWVAAVTSRLTTVADLLVGGIPLWFAACLAGWLTTFLHVYQDEKLAAAEAPSQAAILPRRLMLLALAYTAVFVTLNWRLWFNLYIPHGDSAMYEEHLWNLLHGKGFRSYLDQGLFLGEHVQVVHLGLLPLYVLWPSHLLLELCESVAIAAGVFPVAWMTCRQTGSPRAALAAAAAYVLYFPTQFLDIEIDLKTFRPEAFGIPLLLFTLDQLDRGSWKGFLAGVLACLTVKEDYSLVFLPLGIWVAATARYAPRRLHSTGTSRAWLRLGVCLAIGSVLYLWLATRVVMPWFRAGEEIHYARYFSRLGETPEAIVRTVLTQPDIVAGELLTTTTALYALALLVPVGGVSLFSPGRLAVGLPLFGVLCLNELARSPQHHFHAPLVPIVFWAAAGGLPQVPRVWTWLRRRPADAPRLARLAAHGLWSSALSSGVLFSLSPLGLAFWDPGSNWNAWKLYGPTGRGVEFAKVAAKIPRSARVASTDFVHPRFTHHERSYDYSGYARRVSGYERRVPDDTDFIVIDCTHPYSQYRRPEDVPEYHQTDRWELVPDDTNGYYIVLKRRR</sequence>
<organism evidence="2">
    <name type="scientific">Schlesneria paludicola</name>
    <dbReference type="NCBI Taxonomy" id="360056"/>
    <lineage>
        <taxon>Bacteria</taxon>
        <taxon>Pseudomonadati</taxon>
        <taxon>Planctomycetota</taxon>
        <taxon>Planctomycetia</taxon>
        <taxon>Planctomycetales</taxon>
        <taxon>Planctomycetaceae</taxon>
        <taxon>Schlesneria</taxon>
    </lineage>
</organism>
<feature type="transmembrane region" description="Helical" evidence="1">
    <location>
        <begin position="417"/>
        <end position="435"/>
    </location>
</feature>
<keyword evidence="1" id="KW-0472">Membrane</keyword>
<reference evidence="2" key="1">
    <citation type="journal article" date="2020" name="mSystems">
        <title>Genome- and Community-Level Interaction Insights into Carbon Utilization and Element Cycling Functions of Hydrothermarchaeota in Hydrothermal Sediment.</title>
        <authorList>
            <person name="Zhou Z."/>
            <person name="Liu Y."/>
            <person name="Xu W."/>
            <person name="Pan J."/>
            <person name="Luo Z.H."/>
            <person name="Li M."/>
        </authorList>
    </citation>
    <scope>NUCLEOTIDE SEQUENCE [LARGE SCALE GENOMIC DNA]</scope>
    <source>
        <strain evidence="2">SpSt-508</strain>
    </source>
</reference>
<feature type="transmembrane region" description="Helical" evidence="1">
    <location>
        <begin position="215"/>
        <end position="234"/>
    </location>
</feature>
<dbReference type="Pfam" id="PF09852">
    <property type="entry name" value="DUF2079"/>
    <property type="match status" value="1"/>
</dbReference>
<gene>
    <name evidence="2" type="ORF">ENS64_14735</name>
</gene>
<keyword evidence="1" id="KW-0812">Transmembrane</keyword>
<evidence type="ECO:0000256" key="1">
    <source>
        <dbReference type="SAM" id="Phobius"/>
    </source>
</evidence>
<name>A0A7C4LP09_9PLAN</name>
<feature type="transmembrane region" description="Helical" evidence="1">
    <location>
        <begin position="104"/>
        <end position="123"/>
    </location>
</feature>
<dbReference type="AlphaFoldDB" id="A0A7C4LP09"/>
<comment type="caution">
    <text evidence="2">The sequence shown here is derived from an EMBL/GenBank/DDBJ whole genome shotgun (WGS) entry which is preliminary data.</text>
</comment>
<feature type="transmembrane region" description="Helical" evidence="1">
    <location>
        <begin position="487"/>
        <end position="510"/>
    </location>
</feature>
<feature type="transmembrane region" description="Helical" evidence="1">
    <location>
        <begin position="41"/>
        <end position="63"/>
    </location>
</feature>
<keyword evidence="1" id="KW-1133">Transmembrane helix</keyword>
<proteinExistence type="predicted"/>
<feature type="transmembrane region" description="Helical" evidence="1">
    <location>
        <begin position="143"/>
        <end position="164"/>
    </location>
</feature>
<feature type="transmembrane region" description="Helical" evidence="1">
    <location>
        <begin position="292"/>
        <end position="310"/>
    </location>
</feature>